<dbReference type="PANTHER" id="PTHR44051">
    <property type="entry name" value="GLUTATHIONE S-TRANSFERASE-RELATED"/>
    <property type="match status" value="1"/>
</dbReference>
<sequence length="205" mass="23167">MIRIFGDSISGNCLKVKWVADRLGVEHQWVEVDILKGETRTDAFLAINPFGQVPVVEFEDGRTLAQSNAIISYLADGSELVPDDAFERAKVLEWMFWEQYSHETAIAVRRFQKHYEKKSDDEIDPHLMAKGRRALGRMELALLGNDWIAGGEAMTLADISLLAYTRLAHEGGFDVSEFPAVQAWIARCERELGLPHLHEVTDVQI</sequence>
<dbReference type="InterPro" id="IPR040079">
    <property type="entry name" value="Glutathione_S-Trfase"/>
</dbReference>
<comment type="caution">
    <text evidence="3">The sequence shown here is derived from an EMBL/GenBank/DDBJ whole genome shotgun (WGS) entry which is preliminary data.</text>
</comment>
<feature type="domain" description="GST N-terminal" evidence="1">
    <location>
        <begin position="1"/>
        <end position="82"/>
    </location>
</feature>
<accession>A0A399RB22</accession>
<reference evidence="3 4" key="1">
    <citation type="submission" date="2018-08" db="EMBL/GenBank/DDBJ databases">
        <title>Henriciella mobilis sp. nov., isolated from seawater.</title>
        <authorList>
            <person name="Cheng H."/>
            <person name="Wu Y.-H."/>
            <person name="Xu X.-W."/>
            <person name="Guo L.-L."/>
        </authorList>
    </citation>
    <scope>NUCLEOTIDE SEQUENCE [LARGE SCALE GENOMIC DNA]</scope>
    <source>
        <strain evidence="3 4">JN25</strain>
    </source>
</reference>
<dbReference type="SUPFAM" id="SSF47616">
    <property type="entry name" value="GST C-terminal domain-like"/>
    <property type="match status" value="1"/>
</dbReference>
<dbReference type="RefSeq" id="WP_119377229.1">
    <property type="nucleotide sequence ID" value="NZ_QWFX01000014.1"/>
</dbReference>
<dbReference type="SFLD" id="SFLDG01151">
    <property type="entry name" value="Main.2:_Nu-like"/>
    <property type="match status" value="1"/>
</dbReference>
<dbReference type="InterPro" id="IPR036282">
    <property type="entry name" value="Glutathione-S-Trfase_C_sf"/>
</dbReference>
<dbReference type="Pfam" id="PF13409">
    <property type="entry name" value="GST_N_2"/>
    <property type="match status" value="1"/>
</dbReference>
<dbReference type="Gene3D" id="3.40.30.10">
    <property type="entry name" value="Glutaredoxin"/>
    <property type="match status" value="1"/>
</dbReference>
<evidence type="ECO:0000259" key="1">
    <source>
        <dbReference type="PROSITE" id="PS50404"/>
    </source>
</evidence>
<organism evidence="3 4">
    <name type="scientific">Henriciella mobilis</name>
    <dbReference type="NCBI Taxonomy" id="2305467"/>
    <lineage>
        <taxon>Bacteria</taxon>
        <taxon>Pseudomonadati</taxon>
        <taxon>Pseudomonadota</taxon>
        <taxon>Alphaproteobacteria</taxon>
        <taxon>Hyphomonadales</taxon>
        <taxon>Hyphomonadaceae</taxon>
        <taxon>Henriciella</taxon>
    </lineage>
</organism>
<dbReference type="GO" id="GO:0016740">
    <property type="term" value="F:transferase activity"/>
    <property type="evidence" value="ECO:0007669"/>
    <property type="project" value="UniProtKB-KW"/>
</dbReference>
<dbReference type="SFLD" id="SFLDS00019">
    <property type="entry name" value="Glutathione_Transferase_(cytos"/>
    <property type="match status" value="1"/>
</dbReference>
<evidence type="ECO:0000259" key="2">
    <source>
        <dbReference type="PROSITE" id="PS50405"/>
    </source>
</evidence>
<keyword evidence="3" id="KW-0808">Transferase</keyword>
<dbReference type="EMBL" id="QWFX01000014">
    <property type="protein sequence ID" value="RIJ27115.1"/>
    <property type="molecule type" value="Genomic_DNA"/>
</dbReference>
<dbReference type="CDD" id="cd03056">
    <property type="entry name" value="GST_N_4"/>
    <property type="match status" value="1"/>
</dbReference>
<dbReference type="AlphaFoldDB" id="A0A399RB22"/>
<evidence type="ECO:0000313" key="4">
    <source>
        <dbReference type="Proteomes" id="UP000266385"/>
    </source>
</evidence>
<protein>
    <submittedName>
        <fullName evidence="3">Glutathione S-transferase family protein</fullName>
    </submittedName>
</protein>
<dbReference type="Proteomes" id="UP000266385">
    <property type="component" value="Unassembled WGS sequence"/>
</dbReference>
<dbReference type="PROSITE" id="PS50404">
    <property type="entry name" value="GST_NTER"/>
    <property type="match status" value="1"/>
</dbReference>
<dbReference type="InterPro" id="IPR004045">
    <property type="entry name" value="Glutathione_S-Trfase_N"/>
</dbReference>
<gene>
    <name evidence="3" type="ORF">D1223_14880</name>
</gene>
<dbReference type="SFLD" id="SFLDG00358">
    <property type="entry name" value="Main_(cytGST)"/>
    <property type="match status" value="1"/>
</dbReference>
<feature type="domain" description="GST C-terminal" evidence="2">
    <location>
        <begin position="84"/>
        <end position="205"/>
    </location>
</feature>
<dbReference type="InterPro" id="IPR036249">
    <property type="entry name" value="Thioredoxin-like_sf"/>
</dbReference>
<dbReference type="OrthoDB" id="9810080at2"/>
<dbReference type="Gene3D" id="1.20.1050.10">
    <property type="match status" value="1"/>
</dbReference>
<dbReference type="PROSITE" id="PS50405">
    <property type="entry name" value="GST_CTER"/>
    <property type="match status" value="1"/>
</dbReference>
<dbReference type="InterPro" id="IPR004046">
    <property type="entry name" value="GST_C"/>
</dbReference>
<dbReference type="Pfam" id="PF00043">
    <property type="entry name" value="GST_C"/>
    <property type="match status" value="1"/>
</dbReference>
<dbReference type="PROSITE" id="PS51354">
    <property type="entry name" value="GLUTAREDOXIN_2"/>
    <property type="match status" value="1"/>
</dbReference>
<dbReference type="InterPro" id="IPR010987">
    <property type="entry name" value="Glutathione-S-Trfase_C-like"/>
</dbReference>
<evidence type="ECO:0000313" key="3">
    <source>
        <dbReference type="EMBL" id="RIJ27115.1"/>
    </source>
</evidence>
<dbReference type="SUPFAM" id="SSF52833">
    <property type="entry name" value="Thioredoxin-like"/>
    <property type="match status" value="1"/>
</dbReference>
<dbReference type="PANTHER" id="PTHR44051:SF2">
    <property type="entry name" value="HYPOTHETICAL GLUTATHIONE S-TRANSFERASE LIKE PROTEIN"/>
    <property type="match status" value="1"/>
</dbReference>
<name>A0A399RB22_9PROT</name>
<keyword evidence="4" id="KW-1185">Reference proteome</keyword>
<proteinExistence type="predicted"/>